<dbReference type="Gene3D" id="3.40.190.10">
    <property type="entry name" value="Periplasmic binding protein-like II"/>
    <property type="match status" value="2"/>
</dbReference>
<dbReference type="PRINTS" id="PR00177">
    <property type="entry name" value="NMDARECEPTOR"/>
</dbReference>
<feature type="domain" description="Ionotropic glutamate receptor C-terminal" evidence="21">
    <location>
        <begin position="387"/>
        <end position="750"/>
    </location>
</feature>
<dbReference type="InterPro" id="IPR001320">
    <property type="entry name" value="Iontro_rcpt_C"/>
</dbReference>
<keyword evidence="5" id="KW-0479">Metal-binding</keyword>
<feature type="transmembrane region" description="Helical" evidence="20">
    <location>
        <begin position="583"/>
        <end position="608"/>
    </location>
</feature>
<dbReference type="Pfam" id="PF00060">
    <property type="entry name" value="Lig_chan"/>
    <property type="match status" value="1"/>
</dbReference>
<evidence type="ECO:0000256" key="16">
    <source>
        <dbReference type="ARBA" id="ARBA00034100"/>
    </source>
</evidence>
<feature type="transmembrane region" description="Helical" evidence="20">
    <location>
        <begin position="512"/>
        <end position="533"/>
    </location>
</feature>
<evidence type="ECO:0000256" key="15">
    <source>
        <dbReference type="ARBA" id="ARBA00023303"/>
    </source>
</evidence>
<keyword evidence="15" id="KW-0407">Ion channel</keyword>
<feature type="binding site" evidence="17">
    <location>
        <position position="643"/>
    </location>
    <ligand>
        <name>L-glutamate</name>
        <dbReference type="ChEBI" id="CHEBI:29985"/>
    </ligand>
</feature>
<dbReference type="FunFam" id="3.40.190.10:FF:000155">
    <property type="entry name" value="Glutamate receptor ionotropic, NMDA 2B"/>
    <property type="match status" value="1"/>
</dbReference>
<feature type="transmembrane region" description="Helical" evidence="20">
    <location>
        <begin position="766"/>
        <end position="791"/>
    </location>
</feature>
<comment type="subcellular location">
    <subcellularLocation>
        <location evidence="1">Cell membrane</location>
        <topology evidence="1">Multi-pass membrane protein</topology>
    </subcellularLocation>
    <subcellularLocation>
        <location evidence="16">Postsynaptic cell membrane</location>
    </subcellularLocation>
</comment>
<dbReference type="Proteomes" id="UP001347796">
    <property type="component" value="Unassembled WGS sequence"/>
</dbReference>
<keyword evidence="7 20" id="KW-1133">Transmembrane helix</keyword>
<evidence type="ECO:0000256" key="4">
    <source>
        <dbReference type="ARBA" id="ARBA00022692"/>
    </source>
</evidence>
<evidence type="ECO:0000313" key="24">
    <source>
        <dbReference type="Proteomes" id="UP001347796"/>
    </source>
</evidence>
<feature type="binding site" evidence="17">
    <location>
        <position position="644"/>
    </location>
    <ligand>
        <name>L-glutamate</name>
        <dbReference type="ChEBI" id="CHEBI:29985"/>
    </ligand>
</feature>
<dbReference type="SUPFAM" id="SSF53850">
    <property type="entry name" value="Periplasmic binding protein-like II"/>
    <property type="match status" value="1"/>
</dbReference>
<gene>
    <name evidence="23" type="ORF">SNE40_018908</name>
</gene>
<dbReference type="AlphaFoldDB" id="A0AAN8P8R1"/>
<proteinExistence type="predicted"/>
<keyword evidence="9" id="KW-0406">Ion transport</keyword>
<dbReference type="SMART" id="SM00079">
    <property type="entry name" value="PBPe"/>
    <property type="match status" value="1"/>
</dbReference>
<evidence type="ECO:0000256" key="17">
    <source>
        <dbReference type="PIRSR" id="PIRSR601508-1"/>
    </source>
</evidence>
<keyword evidence="19" id="KW-1015">Disulfide bond</keyword>
<evidence type="ECO:0000256" key="6">
    <source>
        <dbReference type="ARBA" id="ARBA00022833"/>
    </source>
</evidence>
<dbReference type="Gene3D" id="3.40.50.2300">
    <property type="match status" value="2"/>
</dbReference>
<evidence type="ECO:0000256" key="5">
    <source>
        <dbReference type="ARBA" id="ARBA00022723"/>
    </source>
</evidence>
<keyword evidence="24" id="KW-1185">Reference proteome</keyword>
<feature type="binding site" evidence="17">
    <location>
        <position position="475"/>
    </location>
    <ligand>
        <name>L-glutamate</name>
        <dbReference type="ChEBI" id="CHEBI:29985"/>
    </ligand>
</feature>
<sequence length="987" mass="111711">MTLLKQDSPKEILGAFCDEIFPSNTTAILHINNPLSIRRRTAASQYVTELSVYFGIPLISWDADDSGGSQNRVESRILQIAPTIHHQTQAIFTLLQRYNWTLISIVTSTTAGHIDFISELRALSKNSLKVKSSTYGHQQIRIEVISNIILRNITNKSQTMKELTGLIETESRVILLHSNSLQSKYIMDYAHELGIAGSEYVWILSQSAIPTAKYAPRSFHLGLLGVSYDHGKVAMENAIKMAATTWVTALNNIAKKRNLISSISPNLTCEGNSHMFWKNGSIFYDYLRNVTVTGPPNIQFNETGILLSTELKIMNIQRRGTGKMWEQVGSWNKQGLLMKDITWPGEAAGPPRGKPARKFVRVVTLQENPYVIYLPSDPITGGCNPTAVPCRVYERDENKNRLSNITIPKCCIGLSIDLLKILSNELDFDYELFEVEDGQWGAENQDTKEWNGLPRALVDKKADWVVTSLKINPERASVVDFSAPYLETGITIIVAIREGAISATAFLEPYDYPSWTLILVFSVHATGASIFIFEWLSPYGLNQGKTTLREHKFSLFRSFWLIWAMLFSAAVSTDTPRGVSSRFLANMWALFALVFLASYTANLAAFMITKEEYYDLSGIQDLRLKNPYVTKPPFKYATIPSGSTESNIKKNHPDMYNYMKKYNVPTVADGVAALKKQEIQAFIYDATVLEYLAGQDKHCRLITVGSWYAMTGYGVAFPHGSQWKDKVNKIILEQQDKGELERLQKFWLAGACQKKKKRKGISSHTLGILNFTSAFILLACGMVLGAILLGIEHCYFRFGRSKLKKWDKCGCCALVSLSMGKSLTFEQSVLEAIQTHRKRRCKDALCETQLWKIKHELDLALLKIDKLEDRRKQNKIEGGNSVWRYNPVGYRQPNGIPRRKSIEKSCIREEDVGSSERLLFKDQEDTRSEGNITPRRRAVLRRSPSYTNAISISECDDLDEAQKNKKRYHEGKFYVEVNNDPETESMF</sequence>
<evidence type="ECO:0000256" key="19">
    <source>
        <dbReference type="PIRSR" id="PIRSR601508-3"/>
    </source>
</evidence>
<keyword evidence="14" id="KW-1071">Ligand-gated ion channel</keyword>
<name>A0AAN8P8R1_PATCE</name>
<dbReference type="InterPro" id="IPR001508">
    <property type="entry name" value="Iono_Glu_rcpt_met"/>
</dbReference>
<evidence type="ECO:0000256" key="11">
    <source>
        <dbReference type="ARBA" id="ARBA00023170"/>
    </source>
</evidence>
<evidence type="ECO:0000256" key="10">
    <source>
        <dbReference type="ARBA" id="ARBA00023136"/>
    </source>
</evidence>
<evidence type="ECO:0000256" key="12">
    <source>
        <dbReference type="ARBA" id="ARBA00023180"/>
    </source>
</evidence>
<keyword evidence="11" id="KW-0675">Receptor</keyword>
<feature type="transmembrane region" description="Helical" evidence="20">
    <location>
        <begin position="554"/>
        <end position="571"/>
    </location>
</feature>
<evidence type="ECO:0000313" key="23">
    <source>
        <dbReference type="EMBL" id="KAK6170534.1"/>
    </source>
</evidence>
<keyword evidence="6" id="KW-0862">Zinc</keyword>
<evidence type="ECO:0000256" key="2">
    <source>
        <dbReference type="ARBA" id="ARBA00022448"/>
    </source>
</evidence>
<feature type="domain" description="Ionotropic glutamate receptor L-glutamate and glycine-binding" evidence="22">
    <location>
        <begin position="404"/>
        <end position="459"/>
    </location>
</feature>
<dbReference type="InterPro" id="IPR001828">
    <property type="entry name" value="ANF_lig-bd_rcpt"/>
</dbReference>
<evidence type="ECO:0000256" key="1">
    <source>
        <dbReference type="ARBA" id="ARBA00004651"/>
    </source>
</evidence>
<dbReference type="SMART" id="SM00918">
    <property type="entry name" value="Lig_chan-Glu_bd"/>
    <property type="match status" value="1"/>
</dbReference>
<keyword evidence="12" id="KW-0325">Glycoprotein</keyword>
<accession>A0AAN8P8R1</accession>
<comment type="caution">
    <text evidence="23">The sequence shown here is derived from an EMBL/GenBank/DDBJ whole genome shotgun (WGS) entry which is preliminary data.</text>
</comment>
<feature type="site" description="Crucial to convey clamshell closure to channel opening" evidence="18">
    <location>
        <position position="616"/>
    </location>
</feature>
<organism evidence="23 24">
    <name type="scientific">Patella caerulea</name>
    <name type="common">Rayed Mediterranean limpet</name>
    <dbReference type="NCBI Taxonomy" id="87958"/>
    <lineage>
        <taxon>Eukaryota</taxon>
        <taxon>Metazoa</taxon>
        <taxon>Spiralia</taxon>
        <taxon>Lophotrochozoa</taxon>
        <taxon>Mollusca</taxon>
        <taxon>Gastropoda</taxon>
        <taxon>Patellogastropoda</taxon>
        <taxon>Patelloidea</taxon>
        <taxon>Patellidae</taxon>
        <taxon>Patella</taxon>
    </lineage>
</organism>
<dbReference type="Pfam" id="PF01094">
    <property type="entry name" value="ANF_receptor"/>
    <property type="match status" value="1"/>
</dbReference>
<keyword evidence="8" id="KW-0770">Synapse</keyword>
<protein>
    <submittedName>
        <fullName evidence="23">Uncharacterized protein</fullName>
    </submittedName>
</protein>
<dbReference type="PANTHER" id="PTHR18966">
    <property type="entry name" value="IONOTROPIC GLUTAMATE RECEPTOR"/>
    <property type="match status" value="1"/>
</dbReference>
<keyword evidence="3" id="KW-1003">Cell membrane</keyword>
<keyword evidence="2" id="KW-0813">Transport</keyword>
<dbReference type="GO" id="GO:0038023">
    <property type="term" value="F:signaling receptor activity"/>
    <property type="evidence" value="ECO:0007669"/>
    <property type="project" value="InterPro"/>
</dbReference>
<dbReference type="SUPFAM" id="SSF53822">
    <property type="entry name" value="Periplasmic binding protein-like I"/>
    <property type="match status" value="1"/>
</dbReference>
<keyword evidence="13" id="KW-0628">Postsynaptic cell membrane</keyword>
<dbReference type="EMBL" id="JAZGQO010000014">
    <property type="protein sequence ID" value="KAK6170534.1"/>
    <property type="molecule type" value="Genomic_DNA"/>
</dbReference>
<evidence type="ECO:0000256" key="14">
    <source>
        <dbReference type="ARBA" id="ARBA00023286"/>
    </source>
</evidence>
<keyword evidence="4 20" id="KW-0812">Transmembrane</keyword>
<evidence type="ECO:0000256" key="9">
    <source>
        <dbReference type="ARBA" id="ARBA00023065"/>
    </source>
</evidence>
<evidence type="ECO:0000256" key="7">
    <source>
        <dbReference type="ARBA" id="ARBA00022989"/>
    </source>
</evidence>
<dbReference type="InterPro" id="IPR019594">
    <property type="entry name" value="Glu/Gly-bd"/>
</dbReference>
<evidence type="ECO:0000259" key="21">
    <source>
        <dbReference type="SMART" id="SM00079"/>
    </source>
</evidence>
<evidence type="ECO:0000256" key="8">
    <source>
        <dbReference type="ARBA" id="ARBA00023018"/>
    </source>
</evidence>
<evidence type="ECO:0000256" key="20">
    <source>
        <dbReference type="SAM" id="Phobius"/>
    </source>
</evidence>
<keyword evidence="10 20" id="KW-0472">Membrane</keyword>
<dbReference type="Gene3D" id="1.10.287.70">
    <property type="match status" value="1"/>
</dbReference>
<dbReference type="InterPro" id="IPR015683">
    <property type="entry name" value="Ionotropic_Glu_rcpt"/>
</dbReference>
<dbReference type="InterPro" id="IPR028082">
    <property type="entry name" value="Peripla_BP_I"/>
</dbReference>
<feature type="binding site" evidence="17">
    <location>
        <position position="685"/>
    </location>
    <ligand>
        <name>L-glutamate</name>
        <dbReference type="ChEBI" id="CHEBI:29985"/>
    </ligand>
</feature>
<dbReference type="GO" id="GO:0046872">
    <property type="term" value="F:metal ion binding"/>
    <property type="evidence" value="ECO:0007669"/>
    <property type="project" value="UniProtKB-KW"/>
</dbReference>
<feature type="site" description="Interaction with the cone snail toxin Con-ikot-ikot" evidence="18">
    <location>
        <position position="649"/>
    </location>
</feature>
<dbReference type="GO" id="GO:0015276">
    <property type="term" value="F:ligand-gated monoatomic ion channel activity"/>
    <property type="evidence" value="ECO:0007669"/>
    <property type="project" value="InterPro"/>
</dbReference>
<reference evidence="23 24" key="1">
    <citation type="submission" date="2024-01" db="EMBL/GenBank/DDBJ databases">
        <title>The genome of the rayed Mediterranean limpet Patella caerulea (Linnaeus, 1758).</title>
        <authorList>
            <person name="Anh-Thu Weber A."/>
            <person name="Halstead-Nussloch G."/>
        </authorList>
    </citation>
    <scope>NUCLEOTIDE SEQUENCE [LARGE SCALE GENOMIC DNA]</scope>
    <source>
        <strain evidence="23">AATW-2023a</strain>
        <tissue evidence="23">Whole specimen</tissue>
    </source>
</reference>
<dbReference type="FunFam" id="3.40.190.10:FF:000009">
    <property type="entry name" value="Putative glutamate receptor ionotropic NMDA 2B"/>
    <property type="match status" value="1"/>
</dbReference>
<evidence type="ECO:0000259" key="22">
    <source>
        <dbReference type="SMART" id="SM00918"/>
    </source>
</evidence>
<dbReference type="Pfam" id="PF10613">
    <property type="entry name" value="Lig_chan-Glu_bd"/>
    <property type="match status" value="1"/>
</dbReference>
<evidence type="ECO:0000256" key="3">
    <source>
        <dbReference type="ARBA" id="ARBA00022475"/>
    </source>
</evidence>
<evidence type="ECO:0000256" key="13">
    <source>
        <dbReference type="ARBA" id="ARBA00023257"/>
    </source>
</evidence>
<evidence type="ECO:0000256" key="18">
    <source>
        <dbReference type="PIRSR" id="PIRSR601508-2"/>
    </source>
</evidence>
<dbReference type="GO" id="GO:0045211">
    <property type="term" value="C:postsynaptic membrane"/>
    <property type="evidence" value="ECO:0007669"/>
    <property type="project" value="UniProtKB-SubCell"/>
</dbReference>
<feature type="disulfide bond" evidence="19">
    <location>
        <begin position="699"/>
        <end position="752"/>
    </location>
</feature>